<dbReference type="STRING" id="1185652.USDA257_c07890"/>
<protein>
    <submittedName>
        <fullName evidence="2">Putative hydrolase</fullName>
    </submittedName>
</protein>
<dbReference type="HOGENOM" id="CLU_020336_1_0_5"/>
<dbReference type="InterPro" id="IPR050228">
    <property type="entry name" value="Carboxylesterase_BioH"/>
</dbReference>
<proteinExistence type="predicted"/>
<dbReference type="Proteomes" id="UP000006180">
    <property type="component" value="Chromosome"/>
</dbReference>
<organism evidence="2 3">
    <name type="scientific">Sinorhizobium fredii (strain USDA 257)</name>
    <dbReference type="NCBI Taxonomy" id="1185652"/>
    <lineage>
        <taxon>Bacteria</taxon>
        <taxon>Pseudomonadati</taxon>
        <taxon>Pseudomonadota</taxon>
        <taxon>Alphaproteobacteria</taxon>
        <taxon>Hyphomicrobiales</taxon>
        <taxon>Rhizobiaceae</taxon>
        <taxon>Sinorhizobium/Ensifer group</taxon>
        <taxon>Sinorhizobium</taxon>
    </lineage>
</organism>
<dbReference type="Gene3D" id="3.40.50.1820">
    <property type="entry name" value="alpha/beta hydrolase"/>
    <property type="match status" value="1"/>
</dbReference>
<sequence>MREHLVREEQVFREHYFHARDGLRLYGRRYGSDGIGRDEKTPIVCLPGLTRNSRDFHRLAAFLASPDGGAYPVVTLDYRGRGQSERDSDKSRYAIAVEAGDVIAACAHFGMSKATFIGTSRGGLILHHLIMSAPALIARVVLNDIGPVIEIDGLLRIRDYLNDPASPSNWAEAPSFLQREHGADFPTLRPQDWREMAEAIYRDEGGVPIADFDPEIAAQLQGLTSEAVLPSLWPQFEAFAGVPMMVVRGEYSRLLSESSVREMARRHPGLVAVTAPGQGHAPLLHLNGLRNEIAAFIQG</sequence>
<dbReference type="PATRIC" id="fig|1185652.3.peg.819"/>
<dbReference type="InterPro" id="IPR000073">
    <property type="entry name" value="AB_hydrolase_1"/>
</dbReference>
<dbReference type="GO" id="GO:0016787">
    <property type="term" value="F:hydrolase activity"/>
    <property type="evidence" value="ECO:0007669"/>
    <property type="project" value="UniProtKB-KW"/>
</dbReference>
<dbReference type="PANTHER" id="PTHR43194">
    <property type="entry name" value="HYDROLASE ALPHA/BETA FOLD FAMILY"/>
    <property type="match status" value="1"/>
</dbReference>
<feature type="domain" description="AB hydrolase-1" evidence="1">
    <location>
        <begin position="42"/>
        <end position="189"/>
    </location>
</feature>
<dbReference type="eggNOG" id="COG0596">
    <property type="taxonomic scope" value="Bacteria"/>
</dbReference>
<gene>
    <name evidence="2" type="ORF">USDA257_c07890</name>
</gene>
<evidence type="ECO:0000259" key="1">
    <source>
        <dbReference type="Pfam" id="PF00561"/>
    </source>
</evidence>
<dbReference type="AlphaFoldDB" id="I3X0H5"/>
<dbReference type="InterPro" id="IPR029058">
    <property type="entry name" value="AB_hydrolase_fold"/>
</dbReference>
<name>I3X0H5_SINF2</name>
<dbReference type="PANTHER" id="PTHR43194:SF2">
    <property type="entry name" value="PEROXISOMAL MEMBRANE PROTEIN LPX1"/>
    <property type="match status" value="1"/>
</dbReference>
<dbReference type="KEGG" id="sfd:USDA257_c07890"/>
<dbReference type="Pfam" id="PF00561">
    <property type="entry name" value="Abhydrolase_1"/>
    <property type="match status" value="1"/>
</dbReference>
<keyword evidence="2" id="KW-0378">Hydrolase</keyword>
<evidence type="ECO:0000313" key="3">
    <source>
        <dbReference type="Proteomes" id="UP000006180"/>
    </source>
</evidence>
<reference evidence="2 3" key="1">
    <citation type="journal article" date="2012" name="J. Bacteriol.">
        <title>Complete genome sequence of the broad-host-range strain Sinorhizobium fredii USDA257.</title>
        <authorList>
            <person name="Schuldes J."/>
            <person name="Rodriguez Orbegoso M."/>
            <person name="Schmeisser C."/>
            <person name="Krishnan H.B."/>
            <person name="Daniel R."/>
            <person name="Streit W.R."/>
        </authorList>
    </citation>
    <scope>NUCLEOTIDE SEQUENCE [LARGE SCALE GENOMIC DNA]</scope>
    <source>
        <strain evidence="2 3">USDA 257</strain>
    </source>
</reference>
<accession>I3X0H5</accession>
<dbReference type="SUPFAM" id="SSF53474">
    <property type="entry name" value="alpha/beta-Hydrolases"/>
    <property type="match status" value="1"/>
</dbReference>
<dbReference type="RefSeq" id="WP_014761570.1">
    <property type="nucleotide sequence ID" value="NC_018000.1"/>
</dbReference>
<dbReference type="EMBL" id="CP003563">
    <property type="protein sequence ID" value="AFL49381.1"/>
    <property type="molecule type" value="Genomic_DNA"/>
</dbReference>
<evidence type="ECO:0000313" key="2">
    <source>
        <dbReference type="EMBL" id="AFL49381.1"/>
    </source>
</evidence>